<evidence type="ECO:0000313" key="1">
    <source>
        <dbReference type="EMBL" id="KWX70616.1"/>
    </source>
</evidence>
<proteinExistence type="predicted"/>
<reference evidence="2 4" key="2">
    <citation type="submission" date="2016-10" db="EMBL/GenBank/DDBJ databases">
        <authorList>
            <person name="de Groot N.N."/>
        </authorList>
    </citation>
    <scope>NUCLEOTIDE SEQUENCE [LARGE SCALE GENOMIC DNA]</scope>
    <source>
        <strain evidence="2 4">CGMCC 1.10239</strain>
    </source>
</reference>
<name>A0A1G9PLP5_9BACL</name>
<dbReference type="EMBL" id="FNGM01000007">
    <property type="protein sequence ID" value="SDL99746.1"/>
    <property type="molecule type" value="Genomic_DNA"/>
</dbReference>
<dbReference type="EMBL" id="LIPY01000123">
    <property type="protein sequence ID" value="KWX70616.1"/>
    <property type="molecule type" value="Genomic_DNA"/>
</dbReference>
<accession>A0A1G9PLP5</accession>
<organism evidence="2 4">
    <name type="scientific">Paenibacillus jilunlii</name>
    <dbReference type="NCBI Taxonomy" id="682956"/>
    <lineage>
        <taxon>Bacteria</taxon>
        <taxon>Bacillati</taxon>
        <taxon>Bacillota</taxon>
        <taxon>Bacilli</taxon>
        <taxon>Bacillales</taxon>
        <taxon>Paenibacillaceae</taxon>
        <taxon>Paenibacillus</taxon>
    </lineage>
</organism>
<dbReference type="Proteomes" id="UP000182783">
    <property type="component" value="Unassembled WGS sequence"/>
</dbReference>
<dbReference type="Proteomes" id="UP000070252">
    <property type="component" value="Unassembled WGS sequence"/>
</dbReference>
<dbReference type="AlphaFoldDB" id="A0A1G9PLP5"/>
<evidence type="ECO:0000313" key="4">
    <source>
        <dbReference type="Proteomes" id="UP000182783"/>
    </source>
</evidence>
<dbReference type="RefSeq" id="WP_062527368.1">
    <property type="nucleotide sequence ID" value="NZ_CP048429.1"/>
</dbReference>
<keyword evidence="3" id="KW-1185">Reference proteome</keyword>
<protein>
    <submittedName>
        <fullName evidence="2">Uncharacterized protein</fullName>
    </submittedName>
</protein>
<gene>
    <name evidence="1" type="ORF">AML91_26520</name>
    <name evidence="2" type="ORF">SAMN05216191_107254</name>
</gene>
<dbReference type="OrthoDB" id="2064370at2"/>
<evidence type="ECO:0000313" key="2">
    <source>
        <dbReference type="EMBL" id="SDL99746.1"/>
    </source>
</evidence>
<evidence type="ECO:0000313" key="3">
    <source>
        <dbReference type="Proteomes" id="UP000070252"/>
    </source>
</evidence>
<sequence length="188" mass="20806">MPHPFITISEALSQPRSRYFGIVYKDGKFTANDPMSFFGRKLPDPELTFDTANNKTLVNVHMNGSIKNITVYNGSYYSDNMMPPPGRCPSGPSVQAAPLPGNSKLGSRSFSVAYRKTENAVEASILNLCTETITVFVELRHDNACGLEPFARTGEKELAVHEELADRSDSRLFKKTLEPGRAITFGLR</sequence>
<reference evidence="1 3" key="1">
    <citation type="submission" date="2015-08" db="EMBL/GenBank/DDBJ databases">
        <title>Genome of Paenibacillus jilunlii.</title>
        <authorList>
            <person name="Sant'Anna F.H."/>
            <person name="Ambrosini A."/>
            <person name="Souza R."/>
            <person name="Bach E."/>
            <person name="Fernandes G."/>
            <person name="Balsanelli E."/>
            <person name="Baura V.A."/>
            <person name="Pedrosa F.O."/>
            <person name="Souza E.M."/>
            <person name="Passaglia L."/>
        </authorList>
    </citation>
    <scope>NUCLEOTIDE SEQUENCE [LARGE SCALE GENOMIC DNA]</scope>
    <source>
        <strain evidence="1 3">DSM 23019</strain>
    </source>
</reference>